<keyword evidence="3" id="KW-1185">Reference proteome</keyword>
<reference evidence="3" key="1">
    <citation type="submission" date="2017-09" db="EMBL/GenBank/DDBJ databases">
        <authorList>
            <person name="Varghese N."/>
            <person name="Submissions S."/>
        </authorList>
    </citation>
    <scope>NUCLEOTIDE SEQUENCE [LARGE SCALE GENOMIC DNA]</scope>
    <source>
        <strain evidence="3">MSL47</strain>
    </source>
</reference>
<keyword evidence="1" id="KW-0812">Transmembrane</keyword>
<evidence type="ECO:0000313" key="3">
    <source>
        <dbReference type="Proteomes" id="UP000219573"/>
    </source>
</evidence>
<keyword evidence="1" id="KW-0472">Membrane</keyword>
<dbReference type="EMBL" id="OBDZ01000048">
    <property type="protein sequence ID" value="SNY47229.1"/>
    <property type="molecule type" value="Genomic_DNA"/>
</dbReference>
<evidence type="ECO:0000313" key="2">
    <source>
        <dbReference type="EMBL" id="SNY47229.1"/>
    </source>
</evidence>
<evidence type="ECO:0000256" key="1">
    <source>
        <dbReference type="SAM" id="Phobius"/>
    </source>
</evidence>
<gene>
    <name evidence="2" type="ORF">SAMN06265827_14813</name>
</gene>
<keyword evidence="1" id="KW-1133">Transmembrane helix</keyword>
<name>A0A285IGY7_9FIRM</name>
<accession>A0A285IGY7</accession>
<protein>
    <submittedName>
        <fullName evidence="2">Uncharacterized protein</fullName>
    </submittedName>
</protein>
<dbReference type="Proteomes" id="UP000219573">
    <property type="component" value="Unassembled WGS sequence"/>
</dbReference>
<proteinExistence type="predicted"/>
<dbReference type="AlphaFoldDB" id="A0A285IGY7"/>
<sequence>MLNKLKGEGIEIMLLIVSLTVNSLLLGSSEIFLVL</sequence>
<organism evidence="2 3">
    <name type="scientific">Orenia metallireducens</name>
    <dbReference type="NCBI Taxonomy" id="1413210"/>
    <lineage>
        <taxon>Bacteria</taxon>
        <taxon>Bacillati</taxon>
        <taxon>Bacillota</taxon>
        <taxon>Clostridia</taxon>
        <taxon>Halanaerobiales</taxon>
        <taxon>Halobacteroidaceae</taxon>
        <taxon>Orenia</taxon>
    </lineage>
</organism>
<feature type="transmembrane region" description="Helical" evidence="1">
    <location>
        <begin position="12"/>
        <end position="34"/>
    </location>
</feature>